<dbReference type="PROSITE" id="PS00671">
    <property type="entry name" value="D_2_HYDROXYACID_DH_3"/>
    <property type="match status" value="1"/>
</dbReference>
<organism evidence="8 9">
    <name type="scientific">Aerophobetes bacterium</name>
    <dbReference type="NCBI Taxonomy" id="2030807"/>
    <lineage>
        <taxon>Bacteria</taxon>
        <taxon>Candidatus Aerophobota</taxon>
    </lineage>
</organism>
<sequence length="351" mass="38675">MIIALIGDDFIKNELMEKAIREKLGKDKTLDFRYGFVNWPDEPFISGEEVKEYVGREDDVLKVTADAEIVVTQLAPITYRVISSSPKLKIIGCCRGGPVNVNIRAATEKGIPVINTPGRNVVATAEFTVSMILCLLKRILPAHFNLKEGVWRGDFYKFEKCGEEIFGKKVGIVGFGRIGKKVCKILLSLGASVVVYDPYVNEEVIIEAGARPVDLKTLLKESQIVTLHARLTDENYKLIGEKEISFMQPDSYIINVARGGLLDYDALYSALKNGKLAGAALDTYDPEPPSPDSPLLKLDNVVLTPHIGGSSKKTALNGINMLVEDISRYLQGEIPENCVNPEVFEGNKTGR</sequence>
<dbReference type="InterPro" id="IPR006140">
    <property type="entry name" value="D-isomer_DH_NAD-bd"/>
</dbReference>
<dbReference type="SUPFAM" id="SSF51735">
    <property type="entry name" value="NAD(P)-binding Rossmann-fold domains"/>
    <property type="match status" value="1"/>
</dbReference>
<dbReference type="InterPro" id="IPR036291">
    <property type="entry name" value="NAD(P)-bd_dom_sf"/>
</dbReference>
<evidence type="ECO:0000313" key="9">
    <source>
        <dbReference type="Proteomes" id="UP000267654"/>
    </source>
</evidence>
<dbReference type="InterPro" id="IPR006139">
    <property type="entry name" value="D-isomer_2_OHA_DH_cat_dom"/>
</dbReference>
<evidence type="ECO:0000259" key="7">
    <source>
        <dbReference type="Pfam" id="PF02826"/>
    </source>
</evidence>
<dbReference type="EMBL" id="QMQB01000025">
    <property type="protein sequence ID" value="RLE14718.1"/>
    <property type="molecule type" value="Genomic_DNA"/>
</dbReference>
<gene>
    <name evidence="8" type="ORF">DRI96_01020</name>
</gene>
<dbReference type="AlphaFoldDB" id="A0A662DIJ6"/>
<dbReference type="InterPro" id="IPR050857">
    <property type="entry name" value="D-2-hydroxyacid_DH"/>
</dbReference>
<keyword evidence="3 5" id="KW-0560">Oxidoreductase</keyword>
<evidence type="ECO:0000256" key="5">
    <source>
        <dbReference type="RuleBase" id="RU003719"/>
    </source>
</evidence>
<keyword evidence="4" id="KW-0520">NAD</keyword>
<evidence type="ECO:0000256" key="2">
    <source>
        <dbReference type="ARBA" id="ARBA00022605"/>
    </source>
</evidence>
<evidence type="ECO:0000256" key="4">
    <source>
        <dbReference type="ARBA" id="ARBA00023027"/>
    </source>
</evidence>
<feature type="domain" description="D-isomer specific 2-hydroxyacid dehydrogenase catalytic" evidence="6">
    <location>
        <begin position="57"/>
        <end position="340"/>
    </location>
</feature>
<keyword evidence="2" id="KW-0028">Amino-acid biosynthesis</keyword>
<name>A0A662DIJ6_UNCAE</name>
<protein>
    <submittedName>
        <fullName evidence="8">Hydroxyacid dehydrogenase</fullName>
    </submittedName>
</protein>
<dbReference type="PROSITE" id="PS00065">
    <property type="entry name" value="D_2_HYDROXYACID_DH_1"/>
    <property type="match status" value="1"/>
</dbReference>
<proteinExistence type="inferred from homology"/>
<dbReference type="GO" id="GO:0008652">
    <property type="term" value="P:amino acid biosynthetic process"/>
    <property type="evidence" value="ECO:0007669"/>
    <property type="project" value="UniProtKB-KW"/>
</dbReference>
<comment type="caution">
    <text evidence="8">The sequence shown here is derived from an EMBL/GenBank/DDBJ whole genome shotgun (WGS) entry which is preliminary data.</text>
</comment>
<reference evidence="8 9" key="1">
    <citation type="submission" date="2018-06" db="EMBL/GenBank/DDBJ databases">
        <title>Extensive metabolic versatility and redundancy in microbially diverse, dynamic hydrothermal sediments.</title>
        <authorList>
            <person name="Dombrowski N."/>
            <person name="Teske A."/>
            <person name="Baker B.J."/>
        </authorList>
    </citation>
    <scope>NUCLEOTIDE SEQUENCE [LARGE SCALE GENOMIC DNA]</scope>
    <source>
        <strain evidence="8">B19_G9</strain>
    </source>
</reference>
<feature type="domain" description="D-isomer specific 2-hydroxyacid dehydrogenase NAD-binding" evidence="7">
    <location>
        <begin position="129"/>
        <end position="308"/>
    </location>
</feature>
<evidence type="ECO:0000259" key="6">
    <source>
        <dbReference type="Pfam" id="PF00389"/>
    </source>
</evidence>
<dbReference type="Proteomes" id="UP000267654">
    <property type="component" value="Unassembled WGS sequence"/>
</dbReference>
<dbReference type="CDD" id="cd12171">
    <property type="entry name" value="2-Hacid_dh_10"/>
    <property type="match status" value="1"/>
</dbReference>
<dbReference type="GO" id="GO:0016616">
    <property type="term" value="F:oxidoreductase activity, acting on the CH-OH group of donors, NAD or NADP as acceptor"/>
    <property type="evidence" value="ECO:0007669"/>
    <property type="project" value="InterPro"/>
</dbReference>
<evidence type="ECO:0000256" key="1">
    <source>
        <dbReference type="ARBA" id="ARBA00005854"/>
    </source>
</evidence>
<dbReference type="SUPFAM" id="SSF52283">
    <property type="entry name" value="Formate/glycerate dehydrogenase catalytic domain-like"/>
    <property type="match status" value="1"/>
</dbReference>
<dbReference type="InterPro" id="IPR029752">
    <property type="entry name" value="D-isomer_DH_CS1"/>
</dbReference>
<evidence type="ECO:0000313" key="8">
    <source>
        <dbReference type="EMBL" id="RLE14718.1"/>
    </source>
</evidence>
<dbReference type="PANTHER" id="PTHR42789:SF1">
    <property type="entry name" value="D-ISOMER SPECIFIC 2-HYDROXYACID DEHYDROGENASE FAMILY PROTEIN (AFU_ORTHOLOGUE AFUA_6G10090)"/>
    <property type="match status" value="1"/>
</dbReference>
<accession>A0A662DIJ6</accession>
<dbReference type="FunFam" id="3.40.50.720:FF:000203">
    <property type="entry name" value="D-3-phosphoglycerate dehydrogenase (SerA)"/>
    <property type="match status" value="1"/>
</dbReference>
<dbReference type="PANTHER" id="PTHR42789">
    <property type="entry name" value="D-ISOMER SPECIFIC 2-HYDROXYACID DEHYDROGENASE FAMILY PROTEIN (AFU_ORTHOLOGUE AFUA_6G10090)"/>
    <property type="match status" value="1"/>
</dbReference>
<dbReference type="Pfam" id="PF00389">
    <property type="entry name" value="2-Hacid_dh"/>
    <property type="match status" value="1"/>
</dbReference>
<dbReference type="Pfam" id="PF02826">
    <property type="entry name" value="2-Hacid_dh_C"/>
    <property type="match status" value="1"/>
</dbReference>
<dbReference type="GO" id="GO:0051287">
    <property type="term" value="F:NAD binding"/>
    <property type="evidence" value="ECO:0007669"/>
    <property type="project" value="InterPro"/>
</dbReference>
<comment type="similarity">
    <text evidence="1 5">Belongs to the D-isomer specific 2-hydroxyacid dehydrogenase family.</text>
</comment>
<dbReference type="Gene3D" id="3.40.50.720">
    <property type="entry name" value="NAD(P)-binding Rossmann-like Domain"/>
    <property type="match status" value="2"/>
</dbReference>
<evidence type="ECO:0000256" key="3">
    <source>
        <dbReference type="ARBA" id="ARBA00023002"/>
    </source>
</evidence>
<dbReference type="InterPro" id="IPR029753">
    <property type="entry name" value="D-isomer_DH_CS"/>
</dbReference>